<evidence type="ECO:0000256" key="6">
    <source>
        <dbReference type="ARBA" id="ARBA00023277"/>
    </source>
</evidence>
<dbReference type="Gene3D" id="2.60.40.1180">
    <property type="entry name" value="Golgi alpha-mannosidase II"/>
    <property type="match status" value="1"/>
</dbReference>
<dbReference type="InterPro" id="IPR010720">
    <property type="entry name" value="Alpha-L-AF_C"/>
</dbReference>
<feature type="chain" id="PRO_5046507749" description="non-reducing end alpha-L-arabinofuranosidase" evidence="8">
    <location>
        <begin position="22"/>
        <end position="517"/>
    </location>
</feature>
<keyword evidence="8" id="KW-0732">Signal</keyword>
<dbReference type="Proteomes" id="UP001165263">
    <property type="component" value="Unassembled WGS sequence"/>
</dbReference>
<dbReference type="InterPro" id="IPR055235">
    <property type="entry name" value="ASD1_cat"/>
</dbReference>
<keyword evidence="7" id="KW-0326">Glycosidase</keyword>
<dbReference type="SUPFAM" id="SSF51011">
    <property type="entry name" value="Glycosyl hydrolase domain"/>
    <property type="match status" value="1"/>
</dbReference>
<keyword evidence="6" id="KW-0119">Carbohydrate metabolism</keyword>
<dbReference type="Pfam" id="PF06964">
    <property type="entry name" value="Alpha-L-AF_C"/>
    <property type="match status" value="1"/>
</dbReference>
<comment type="similarity">
    <text evidence="2">Belongs to the glycosyl hydrolase 51 family.</text>
</comment>
<dbReference type="RefSeq" id="WP_259450433.1">
    <property type="nucleotide sequence ID" value="NZ_CP119520.1"/>
</dbReference>
<dbReference type="InterPro" id="IPR013780">
    <property type="entry name" value="Glyco_hydro_b"/>
</dbReference>
<organism evidence="10 11">
    <name type="scientific">Telluria mixta</name>
    <dbReference type="NCBI Taxonomy" id="34071"/>
    <lineage>
        <taxon>Bacteria</taxon>
        <taxon>Pseudomonadati</taxon>
        <taxon>Pseudomonadota</taxon>
        <taxon>Betaproteobacteria</taxon>
        <taxon>Burkholderiales</taxon>
        <taxon>Oxalobacteraceae</taxon>
        <taxon>Telluria group</taxon>
        <taxon>Telluria</taxon>
    </lineage>
</organism>
<evidence type="ECO:0000259" key="9">
    <source>
        <dbReference type="SMART" id="SM00813"/>
    </source>
</evidence>
<gene>
    <name evidence="10" type="ORF">NX786_18735</name>
</gene>
<evidence type="ECO:0000313" key="10">
    <source>
        <dbReference type="EMBL" id="MCS0631367.1"/>
    </source>
</evidence>
<dbReference type="EC" id="3.2.1.55" evidence="4"/>
<dbReference type="InterPro" id="IPR017853">
    <property type="entry name" value="GH"/>
</dbReference>
<comment type="subunit">
    <text evidence="3">Homohexamer; trimer of dimers.</text>
</comment>
<dbReference type="Pfam" id="PF22848">
    <property type="entry name" value="ASD1_dom"/>
    <property type="match status" value="1"/>
</dbReference>
<evidence type="ECO:0000256" key="3">
    <source>
        <dbReference type="ARBA" id="ARBA00011165"/>
    </source>
</evidence>
<evidence type="ECO:0000256" key="4">
    <source>
        <dbReference type="ARBA" id="ARBA00012670"/>
    </source>
</evidence>
<evidence type="ECO:0000256" key="1">
    <source>
        <dbReference type="ARBA" id="ARBA00001462"/>
    </source>
</evidence>
<dbReference type="Gene3D" id="3.20.20.80">
    <property type="entry name" value="Glycosidases"/>
    <property type="match status" value="1"/>
</dbReference>
<sequence>MNTLRLCALAACISASTFAAAQVGVTIDAGKPGPVISRYVYGQFAEHLGTGIYGGLWVGPDSKIPNTRGWRNDVVAALKALHVPLVRWPGGCFADQYHWRDGIGPRAQRPVRINTNWGGVDEDNAVGTHEFFDLVEQLGAAAYVNGNLGTGTVQEMAEWVEYLTADGTSSLARLRARNGHPAPYKVAFFGIGNEAWGCGGNMRPEQYADAYRRYATFLHPGGGNDTQFIAAGGHDEDTGWTEYLSQHIHGWGVRAHGISFHFYTSPGADTNGKYGATGFDESRWIHTLGETRRMEGFIAANVAKLDAHDPQKKLMFAVDEWGTWYDAEEGSRAGFLQQQNTLRDALVAALNFNIFHAHADRVRMTSIAQMVNVLQAMVRTDGAKMMLTPTCHVFRMYVPFQDAVSVPVTLAHNPLYTFGADAIPAVSASAARGKDGKLYLALVNTNPHETADVTVDVSGTAARGATGSVLTAAAMDAHNTFAAPDAVRPAPFQAAARDGRLVLSLPAKSAVVVAVQE</sequence>
<keyword evidence="5" id="KW-0378">Hydrolase</keyword>
<dbReference type="PANTHER" id="PTHR43576">
    <property type="entry name" value="ALPHA-L-ARABINOFURANOSIDASE C-RELATED"/>
    <property type="match status" value="1"/>
</dbReference>
<accession>A0ABT2C2E7</accession>
<evidence type="ECO:0000256" key="5">
    <source>
        <dbReference type="ARBA" id="ARBA00022801"/>
    </source>
</evidence>
<protein>
    <recommendedName>
        <fullName evidence="4">non-reducing end alpha-L-arabinofuranosidase</fullName>
        <ecNumber evidence="4">3.2.1.55</ecNumber>
    </recommendedName>
</protein>
<feature type="signal peptide" evidence="8">
    <location>
        <begin position="1"/>
        <end position="21"/>
    </location>
</feature>
<proteinExistence type="inferred from homology"/>
<name>A0ABT2C2E7_9BURK</name>
<reference evidence="10" key="1">
    <citation type="submission" date="2022-08" db="EMBL/GenBank/DDBJ databases">
        <title>Reclassification of Massilia species as members of the genera Telluria, Duganella, Pseudoduganella, Mokoshia gen. nov. and Zemynaea gen. nov. using orthogonal and non-orthogonal genome-based approaches.</title>
        <authorList>
            <person name="Bowman J.P."/>
        </authorList>
    </citation>
    <scope>NUCLEOTIDE SEQUENCE</scope>
    <source>
        <strain evidence="10">LMG 11547</strain>
    </source>
</reference>
<dbReference type="SMART" id="SM00813">
    <property type="entry name" value="Alpha-L-AF_C"/>
    <property type="match status" value="1"/>
</dbReference>
<comment type="catalytic activity">
    <reaction evidence="1">
        <text>Hydrolysis of terminal non-reducing alpha-L-arabinofuranoside residues in alpha-L-arabinosides.</text>
        <dbReference type="EC" id="3.2.1.55"/>
    </reaction>
</comment>
<dbReference type="PANTHER" id="PTHR43576:SF2">
    <property type="entry name" value="INTRACELLULAR EXO-ALPHA-L-ARABINOFURANOSIDASE 2"/>
    <property type="match status" value="1"/>
</dbReference>
<dbReference type="EMBL" id="JANUHC010000006">
    <property type="protein sequence ID" value="MCS0631367.1"/>
    <property type="molecule type" value="Genomic_DNA"/>
</dbReference>
<evidence type="ECO:0000256" key="8">
    <source>
        <dbReference type="SAM" id="SignalP"/>
    </source>
</evidence>
<comment type="caution">
    <text evidence="10">The sequence shown here is derived from an EMBL/GenBank/DDBJ whole genome shotgun (WGS) entry which is preliminary data.</text>
</comment>
<keyword evidence="11" id="KW-1185">Reference proteome</keyword>
<evidence type="ECO:0000256" key="2">
    <source>
        <dbReference type="ARBA" id="ARBA00007186"/>
    </source>
</evidence>
<evidence type="ECO:0000313" key="11">
    <source>
        <dbReference type="Proteomes" id="UP001165263"/>
    </source>
</evidence>
<feature type="domain" description="Alpha-L-arabinofuranosidase C-terminal" evidence="9">
    <location>
        <begin position="319"/>
        <end position="509"/>
    </location>
</feature>
<dbReference type="SUPFAM" id="SSF51445">
    <property type="entry name" value="(Trans)glycosidases"/>
    <property type="match status" value="1"/>
</dbReference>
<evidence type="ECO:0000256" key="7">
    <source>
        <dbReference type="ARBA" id="ARBA00023295"/>
    </source>
</evidence>